<dbReference type="PROSITE" id="PS00518">
    <property type="entry name" value="ZF_RING_1"/>
    <property type="match status" value="1"/>
</dbReference>
<dbReference type="AlphaFoldDB" id="A0A9D3Q4L3"/>
<proteinExistence type="predicted"/>
<evidence type="ECO:0000256" key="1">
    <source>
        <dbReference type="ARBA" id="ARBA00022723"/>
    </source>
</evidence>
<evidence type="ECO:0000256" key="3">
    <source>
        <dbReference type="ARBA" id="ARBA00022833"/>
    </source>
</evidence>
<dbReference type="GO" id="GO:0031624">
    <property type="term" value="F:ubiquitin conjugating enzyme binding"/>
    <property type="evidence" value="ECO:0007669"/>
    <property type="project" value="TreeGrafter"/>
</dbReference>
<dbReference type="Pfam" id="PF19332">
    <property type="entry name" value="RNF180_C"/>
    <property type="match status" value="1"/>
</dbReference>
<dbReference type="PROSITE" id="PS50089">
    <property type="entry name" value="ZF_RING_2"/>
    <property type="match status" value="1"/>
</dbReference>
<dbReference type="Gene3D" id="3.30.40.10">
    <property type="entry name" value="Zinc/RING finger domain, C3HC4 (zinc finger)"/>
    <property type="match status" value="1"/>
</dbReference>
<keyword evidence="3" id="KW-0862">Zinc</keyword>
<dbReference type="GO" id="GO:0008270">
    <property type="term" value="F:zinc ion binding"/>
    <property type="evidence" value="ECO:0007669"/>
    <property type="project" value="UniProtKB-KW"/>
</dbReference>
<dbReference type="GO" id="GO:0005789">
    <property type="term" value="C:endoplasmic reticulum membrane"/>
    <property type="evidence" value="ECO:0007669"/>
    <property type="project" value="TreeGrafter"/>
</dbReference>
<dbReference type="InterPro" id="IPR018957">
    <property type="entry name" value="Znf_C3HC4_RING-type"/>
</dbReference>
<dbReference type="Pfam" id="PF00097">
    <property type="entry name" value="zf-C3HC4"/>
    <property type="match status" value="1"/>
</dbReference>
<dbReference type="SUPFAM" id="SSF57850">
    <property type="entry name" value="RING/U-box"/>
    <property type="match status" value="1"/>
</dbReference>
<dbReference type="GO" id="GO:0000209">
    <property type="term" value="P:protein polyubiquitination"/>
    <property type="evidence" value="ECO:0007669"/>
    <property type="project" value="InterPro"/>
</dbReference>
<organism evidence="7 8">
    <name type="scientific">Megalops atlanticus</name>
    <name type="common">Tarpon</name>
    <name type="synonym">Clupea gigantea</name>
    <dbReference type="NCBI Taxonomy" id="7932"/>
    <lineage>
        <taxon>Eukaryota</taxon>
        <taxon>Metazoa</taxon>
        <taxon>Chordata</taxon>
        <taxon>Craniata</taxon>
        <taxon>Vertebrata</taxon>
        <taxon>Euteleostomi</taxon>
        <taxon>Actinopterygii</taxon>
        <taxon>Neopterygii</taxon>
        <taxon>Teleostei</taxon>
        <taxon>Elopiformes</taxon>
        <taxon>Megalopidae</taxon>
        <taxon>Megalops</taxon>
    </lineage>
</organism>
<dbReference type="InterPro" id="IPR001841">
    <property type="entry name" value="Znf_RING"/>
</dbReference>
<feature type="region of interest" description="Disordered" evidence="5">
    <location>
        <begin position="241"/>
        <end position="331"/>
    </location>
</feature>
<dbReference type="GO" id="GO:0042415">
    <property type="term" value="P:norepinephrine metabolic process"/>
    <property type="evidence" value="ECO:0007669"/>
    <property type="project" value="TreeGrafter"/>
</dbReference>
<keyword evidence="2 4" id="KW-0863">Zinc-finger</keyword>
<dbReference type="EMBL" id="JAFDVH010000006">
    <property type="protein sequence ID" value="KAG7476298.1"/>
    <property type="molecule type" value="Genomic_DNA"/>
</dbReference>
<dbReference type="InterPro" id="IPR017907">
    <property type="entry name" value="Znf_RING_CS"/>
</dbReference>
<evidence type="ECO:0000313" key="7">
    <source>
        <dbReference type="EMBL" id="KAG7476298.1"/>
    </source>
</evidence>
<dbReference type="InterPro" id="IPR045790">
    <property type="entry name" value="RNF180_C"/>
</dbReference>
<evidence type="ECO:0000259" key="6">
    <source>
        <dbReference type="PROSITE" id="PS50089"/>
    </source>
</evidence>
<accession>A0A9D3Q4L3</accession>
<evidence type="ECO:0000256" key="5">
    <source>
        <dbReference type="SAM" id="MobiDB-lite"/>
    </source>
</evidence>
<dbReference type="GO" id="GO:0061630">
    <property type="term" value="F:ubiquitin protein ligase activity"/>
    <property type="evidence" value="ECO:0007669"/>
    <property type="project" value="InterPro"/>
</dbReference>
<keyword evidence="1" id="KW-0479">Metal-binding</keyword>
<dbReference type="PANTHER" id="PTHR46717:SF1">
    <property type="entry name" value="E3 UBIQUITIN-PROTEIN LIGASE RNF180"/>
    <property type="match status" value="1"/>
</dbReference>
<dbReference type="GO" id="GO:0042428">
    <property type="term" value="P:serotonin metabolic process"/>
    <property type="evidence" value="ECO:0007669"/>
    <property type="project" value="TreeGrafter"/>
</dbReference>
<dbReference type="InterPro" id="IPR013083">
    <property type="entry name" value="Znf_RING/FYVE/PHD"/>
</dbReference>
<sequence length="597" mass="66093">MVLRCRKCRKRVLDAVCLLPINAADENTSECKIWHLDFDLLPAWILTSINQASWTVGKLNCQFCGARLGGFNFISRAKCPCGRDLTVHLCRSRLDRDAGPALSVSRAASGTETGGGAEFGPRTKAVRPEARSCETHGGAADRGEPPAAPPTPPQSAEVVGRKAGGLDRRAAGEAGSSVGFCDGAVQSGAGRGQDSAPPPQPCGQTDLGLAQPEPLRPAEGQRELGHWPGLLPVTPIQEVGILRRRHPSQTNTEEGEELEEEREELEEEREELGEEREELEEEREGWGAPAGSLSLAGPSLRPATELTLTKRERNRLKSQRRKQRRRERWVQRQLQEHSQTLPCVGRLAPGLLSAWLGAYPLSDWGREWIQSSSPGLMTNSCVRGSADVPSVTAIRSLMPLSFTCTAPRPAMYLSVSGSVTGSEDEEVPEGEREGFTCAVCLDVYFSPHVCQPCQHVFCEPCLRTLAKNRPANTPCPLCRTLITHVVFHKELHHTAKTFFPKLYVTRKQSFQRAHCARWPLPSCRKVFHFFSGFRRRAGLGRRPLLHGEHRLDALDLEDESQGWRLDLDVWIIYTHCANRVLGVAVCCFLCYLLLAWL</sequence>
<comment type="caution">
    <text evidence="7">The sequence shown here is derived from an EMBL/GenBank/DDBJ whole genome shotgun (WGS) entry which is preliminary data.</text>
</comment>
<dbReference type="CDD" id="cd16554">
    <property type="entry name" value="RING-HC_RNF180"/>
    <property type="match status" value="1"/>
</dbReference>
<feature type="compositionally biased region" description="Basic and acidic residues" evidence="5">
    <location>
        <begin position="126"/>
        <end position="144"/>
    </location>
</feature>
<dbReference type="GO" id="GO:0032436">
    <property type="term" value="P:positive regulation of proteasomal ubiquitin-dependent protein catabolic process"/>
    <property type="evidence" value="ECO:0007669"/>
    <property type="project" value="TreeGrafter"/>
</dbReference>
<dbReference type="PANTHER" id="PTHR46717">
    <property type="entry name" value="E3 UBIQUITIN-PROTEIN LIGASE RNF180"/>
    <property type="match status" value="1"/>
</dbReference>
<protein>
    <recommendedName>
        <fullName evidence="6">RING-type domain-containing protein</fullName>
    </recommendedName>
</protein>
<dbReference type="SMART" id="SM00184">
    <property type="entry name" value="RING"/>
    <property type="match status" value="1"/>
</dbReference>
<evidence type="ECO:0000313" key="8">
    <source>
        <dbReference type="Proteomes" id="UP001046870"/>
    </source>
</evidence>
<feature type="compositionally biased region" description="Acidic residues" evidence="5">
    <location>
        <begin position="253"/>
        <end position="283"/>
    </location>
</feature>
<feature type="region of interest" description="Disordered" evidence="5">
    <location>
        <begin position="101"/>
        <end position="214"/>
    </location>
</feature>
<dbReference type="InterPro" id="IPR033263">
    <property type="entry name" value="RNF180"/>
</dbReference>
<gene>
    <name evidence="7" type="ORF">MATL_G00081360</name>
</gene>
<keyword evidence="8" id="KW-1185">Reference proteome</keyword>
<evidence type="ECO:0000256" key="2">
    <source>
        <dbReference type="ARBA" id="ARBA00022771"/>
    </source>
</evidence>
<dbReference type="OrthoDB" id="6105938at2759"/>
<reference evidence="7" key="1">
    <citation type="submission" date="2021-01" db="EMBL/GenBank/DDBJ databases">
        <authorList>
            <person name="Zahm M."/>
            <person name="Roques C."/>
            <person name="Cabau C."/>
            <person name="Klopp C."/>
            <person name="Donnadieu C."/>
            <person name="Jouanno E."/>
            <person name="Lampietro C."/>
            <person name="Louis A."/>
            <person name="Herpin A."/>
            <person name="Echchiki A."/>
            <person name="Berthelot C."/>
            <person name="Parey E."/>
            <person name="Roest-Crollius H."/>
            <person name="Braasch I."/>
            <person name="Postlethwait J."/>
            <person name="Bobe J."/>
            <person name="Montfort J."/>
            <person name="Bouchez O."/>
            <person name="Begum T."/>
            <person name="Mejri S."/>
            <person name="Adams A."/>
            <person name="Chen W.-J."/>
            <person name="Guiguen Y."/>
        </authorList>
    </citation>
    <scope>NUCLEOTIDE SEQUENCE</scope>
    <source>
        <strain evidence="7">YG-15Mar2019-1</strain>
        <tissue evidence="7">Brain</tissue>
    </source>
</reference>
<feature type="domain" description="RING-type" evidence="6">
    <location>
        <begin position="437"/>
        <end position="479"/>
    </location>
</feature>
<name>A0A9D3Q4L3_MEGAT</name>
<evidence type="ECO:0000256" key="4">
    <source>
        <dbReference type="PROSITE-ProRule" id="PRU00175"/>
    </source>
</evidence>
<feature type="compositionally biased region" description="Basic residues" evidence="5">
    <location>
        <begin position="312"/>
        <end position="327"/>
    </location>
</feature>
<dbReference type="Proteomes" id="UP001046870">
    <property type="component" value="Chromosome 6"/>
</dbReference>